<dbReference type="EMBL" id="BPRE01000020">
    <property type="protein sequence ID" value="GJE78101.1"/>
    <property type="molecule type" value="Genomic_DNA"/>
</dbReference>
<comment type="caution">
    <text evidence="1">The sequence shown here is derived from an EMBL/GenBank/DDBJ whole genome shotgun (WGS) entry which is preliminary data.</text>
</comment>
<dbReference type="RefSeq" id="WP_238308684.1">
    <property type="nucleotide sequence ID" value="NZ_BPRE01000020.1"/>
</dbReference>
<reference evidence="1" key="1">
    <citation type="journal article" date="2021" name="Front. Microbiol.">
        <title>Comprehensive Comparative Genomics and Phenotyping of Methylobacterium Species.</title>
        <authorList>
            <person name="Alessa O."/>
            <person name="Ogura Y."/>
            <person name="Fujitani Y."/>
            <person name="Takami H."/>
            <person name="Hayashi T."/>
            <person name="Sahin N."/>
            <person name="Tani A."/>
        </authorList>
    </citation>
    <scope>NUCLEOTIDE SEQUENCE</scope>
    <source>
        <strain evidence="1">DSM 14458</strain>
    </source>
</reference>
<dbReference type="Proteomes" id="UP001055093">
    <property type="component" value="Unassembled WGS sequence"/>
</dbReference>
<accession>A0ABQ4V0H6</accession>
<name>A0ABQ4V0H6_9HYPH</name>
<organism evidence="1 2">
    <name type="scientific">Methylorubrum suomiense</name>
    <dbReference type="NCBI Taxonomy" id="144191"/>
    <lineage>
        <taxon>Bacteria</taxon>
        <taxon>Pseudomonadati</taxon>
        <taxon>Pseudomonadota</taxon>
        <taxon>Alphaproteobacteria</taxon>
        <taxon>Hyphomicrobiales</taxon>
        <taxon>Methylobacteriaceae</taxon>
        <taxon>Methylorubrum</taxon>
    </lineage>
</organism>
<keyword evidence="2" id="KW-1185">Reference proteome</keyword>
<protein>
    <submittedName>
        <fullName evidence="1">Uncharacterized protein</fullName>
    </submittedName>
</protein>
<evidence type="ECO:0000313" key="1">
    <source>
        <dbReference type="EMBL" id="GJE78101.1"/>
    </source>
</evidence>
<proteinExistence type="predicted"/>
<gene>
    <name evidence="1" type="ORF">BGCPKDLD_4712</name>
</gene>
<sequence length="57" mass="6250">MAYGTQSDRLRAAAMARLAGKSTSEWLLGLIRENYAAVYGDAPPENLDVGRNQRRAP</sequence>
<reference evidence="1" key="2">
    <citation type="submission" date="2021-08" db="EMBL/GenBank/DDBJ databases">
        <authorList>
            <person name="Tani A."/>
            <person name="Ola A."/>
            <person name="Ogura Y."/>
            <person name="Katsura K."/>
            <person name="Hayashi T."/>
        </authorList>
    </citation>
    <scope>NUCLEOTIDE SEQUENCE</scope>
    <source>
        <strain evidence="1">DSM 14458</strain>
    </source>
</reference>
<evidence type="ECO:0000313" key="2">
    <source>
        <dbReference type="Proteomes" id="UP001055093"/>
    </source>
</evidence>